<organism evidence="5 6">
    <name type="scientific">Halorarum halophilum</name>
    <dbReference type="NCBI Taxonomy" id="2743090"/>
    <lineage>
        <taxon>Archaea</taxon>
        <taxon>Methanobacteriati</taxon>
        <taxon>Methanobacteriota</taxon>
        <taxon>Stenosarchaea group</taxon>
        <taxon>Halobacteria</taxon>
        <taxon>Halobacteriales</taxon>
        <taxon>Haloferacaceae</taxon>
        <taxon>Halorarum</taxon>
    </lineage>
</organism>
<keyword evidence="6" id="KW-1185">Reference proteome</keyword>
<dbReference type="PANTHER" id="PTHR43333">
    <property type="entry name" value="2-HACID_DH_C DOMAIN-CONTAINING PROTEIN"/>
    <property type="match status" value="1"/>
</dbReference>
<evidence type="ECO:0000256" key="1">
    <source>
        <dbReference type="ARBA" id="ARBA00023002"/>
    </source>
</evidence>
<dbReference type="Gene3D" id="3.40.50.720">
    <property type="entry name" value="NAD(P)-binding Rossmann-like Domain"/>
    <property type="match status" value="1"/>
</dbReference>
<dbReference type="AlphaFoldDB" id="A0A7D5L306"/>
<evidence type="ECO:0000256" key="2">
    <source>
        <dbReference type="ARBA" id="ARBA00023027"/>
    </source>
</evidence>
<proteinExistence type="predicted"/>
<dbReference type="InterPro" id="IPR006140">
    <property type="entry name" value="D-isomer_DH_NAD-bd"/>
</dbReference>
<evidence type="ECO:0000313" key="5">
    <source>
        <dbReference type="EMBL" id="QLG29443.1"/>
    </source>
</evidence>
<dbReference type="KEGG" id="halg:HUG10_07215"/>
<dbReference type="InterPro" id="IPR036291">
    <property type="entry name" value="NAD(P)-bd_dom_sf"/>
</dbReference>
<dbReference type="PANTHER" id="PTHR43333:SF1">
    <property type="entry name" value="D-ISOMER SPECIFIC 2-HYDROXYACID DEHYDROGENASE NAD-BINDING DOMAIN-CONTAINING PROTEIN"/>
    <property type="match status" value="1"/>
</dbReference>
<dbReference type="Pfam" id="PF02826">
    <property type="entry name" value="2-Hacid_dh_C"/>
    <property type="match status" value="1"/>
</dbReference>
<sequence length="173" mass="18866">MDSLNVGGGRPVPVQGVRGAGRRPHEQHGHPRRERRRDDGGGHAQFRPPTPRLRRPAVRARLASPTWDEPFTLDGETVYEASDLHEAVADARFVALPCPPNEATHQLFDAAAFEAMREEAYLLNVARGAMVDEAALIVAVGDAVDDPGDGRDFERASPTGVRRVPRPVALISR</sequence>
<gene>
    <name evidence="5" type="ORF">HUG10_07215</name>
</gene>
<evidence type="ECO:0000259" key="4">
    <source>
        <dbReference type="Pfam" id="PF02826"/>
    </source>
</evidence>
<feature type="region of interest" description="Disordered" evidence="3">
    <location>
        <begin position="1"/>
        <end position="54"/>
    </location>
</feature>
<dbReference type="Proteomes" id="UP000509750">
    <property type="component" value="Chromosome"/>
</dbReference>
<protein>
    <recommendedName>
        <fullName evidence="4">D-isomer specific 2-hydroxyacid dehydrogenase NAD-binding domain-containing protein</fullName>
    </recommendedName>
</protein>
<evidence type="ECO:0000313" key="6">
    <source>
        <dbReference type="Proteomes" id="UP000509750"/>
    </source>
</evidence>
<dbReference type="EMBL" id="CP058529">
    <property type="protein sequence ID" value="QLG29443.1"/>
    <property type="molecule type" value="Genomic_DNA"/>
</dbReference>
<dbReference type="GO" id="GO:0051287">
    <property type="term" value="F:NAD binding"/>
    <property type="evidence" value="ECO:0007669"/>
    <property type="project" value="InterPro"/>
</dbReference>
<keyword evidence="2" id="KW-0520">NAD</keyword>
<dbReference type="SUPFAM" id="SSF51735">
    <property type="entry name" value="NAD(P)-binding Rossmann-fold domains"/>
    <property type="match status" value="1"/>
</dbReference>
<name>A0A7D5L306_9EURY</name>
<dbReference type="GO" id="GO:0016491">
    <property type="term" value="F:oxidoreductase activity"/>
    <property type="evidence" value="ECO:0007669"/>
    <property type="project" value="UniProtKB-KW"/>
</dbReference>
<accession>A0A7D5L306</accession>
<reference evidence="5 6" key="1">
    <citation type="submission" date="2020-07" db="EMBL/GenBank/DDBJ databases">
        <title>Gai3-2, isolated from salt lake.</title>
        <authorList>
            <person name="Cui H."/>
            <person name="Shi X."/>
        </authorList>
    </citation>
    <scope>NUCLEOTIDE SEQUENCE [LARGE SCALE GENOMIC DNA]</scope>
    <source>
        <strain evidence="5 6">Gai3-2</strain>
    </source>
</reference>
<feature type="domain" description="D-isomer specific 2-hydroxyacid dehydrogenase NAD-binding" evidence="4">
    <location>
        <begin position="77"/>
        <end position="140"/>
    </location>
</feature>
<evidence type="ECO:0000256" key="3">
    <source>
        <dbReference type="SAM" id="MobiDB-lite"/>
    </source>
</evidence>
<feature type="compositionally biased region" description="Gly residues" evidence="3">
    <location>
        <begin position="1"/>
        <end position="10"/>
    </location>
</feature>
<keyword evidence="1" id="KW-0560">Oxidoreductase</keyword>